<feature type="transmembrane region" description="Helical" evidence="1">
    <location>
        <begin position="27"/>
        <end position="48"/>
    </location>
</feature>
<keyword evidence="3" id="KW-1185">Reference proteome</keyword>
<feature type="transmembrane region" description="Helical" evidence="1">
    <location>
        <begin position="54"/>
        <end position="75"/>
    </location>
</feature>
<reference evidence="3" key="1">
    <citation type="journal article" date="2012" name="PLoS ONE">
        <title>Comparative analysis of genome sequences covering the seven cronobacter species.</title>
        <authorList>
            <person name="Joseph S."/>
            <person name="Desai P."/>
            <person name="Ji Y."/>
            <person name="Cummings C.A."/>
            <person name="Shih R."/>
            <person name="Degoricija L."/>
            <person name="Rico A."/>
            <person name="Brzoska P."/>
            <person name="Hamby S.E."/>
            <person name="Masood N."/>
            <person name="Hariri S."/>
            <person name="Sonbol H."/>
            <person name="Chuzhanova N."/>
            <person name="McClelland M."/>
            <person name="Furtado M.R."/>
            <person name="Forsythe S.J."/>
        </authorList>
    </citation>
    <scope>NUCLEOTIDE SEQUENCE [LARGE SCALE GENOMIC DNA]</scope>
    <source>
        <strain evidence="3">1210</strain>
    </source>
</reference>
<comment type="caution">
    <text evidence="2">The sequence shown here is derived from an EMBL/GenBank/DDBJ whole genome shotgun (WGS) entry which is preliminary data.</text>
</comment>
<gene>
    <name evidence="2" type="ORF">BN134_117</name>
</gene>
<name>A0ABM9Q267_9ENTR</name>
<accession>A0ABM9Q267</accession>
<evidence type="ECO:0000313" key="2">
    <source>
        <dbReference type="EMBL" id="CCJ79413.1"/>
    </source>
</evidence>
<keyword evidence="1" id="KW-0472">Membrane</keyword>
<organism evidence="2 3">
    <name type="scientific">Cronobacter dublinensis 1210</name>
    <dbReference type="NCBI Taxonomy" id="1208656"/>
    <lineage>
        <taxon>Bacteria</taxon>
        <taxon>Pseudomonadati</taxon>
        <taxon>Pseudomonadota</taxon>
        <taxon>Gammaproteobacteria</taxon>
        <taxon>Enterobacterales</taxon>
        <taxon>Enterobacteriaceae</taxon>
        <taxon>Cronobacter</taxon>
    </lineage>
</organism>
<dbReference type="Proteomes" id="UP000009342">
    <property type="component" value="Unassembled WGS sequence"/>
</dbReference>
<sequence>MDGGAVIECLSSLTASCVFPGGHGRPFYFISSLFQHFILSLFTASLLVCLSPPFFDLSLSGMGLAKLTVISAAYIQHISPFNRFSLAPCGNFAGALAADC</sequence>
<evidence type="ECO:0000256" key="1">
    <source>
        <dbReference type="SAM" id="Phobius"/>
    </source>
</evidence>
<evidence type="ECO:0000313" key="3">
    <source>
        <dbReference type="Proteomes" id="UP000009342"/>
    </source>
</evidence>
<keyword evidence="1" id="KW-1133">Transmembrane helix</keyword>
<dbReference type="EMBL" id="CAKZ01000008">
    <property type="protein sequence ID" value="CCJ79413.1"/>
    <property type="molecule type" value="Genomic_DNA"/>
</dbReference>
<protein>
    <submittedName>
        <fullName evidence="2">Uncharacterized protein</fullName>
    </submittedName>
</protein>
<proteinExistence type="predicted"/>
<keyword evidence="1" id="KW-0812">Transmembrane</keyword>